<reference evidence="2 3" key="1">
    <citation type="submission" date="2024-02" db="EMBL/GenBank/DDBJ databases">
        <authorList>
            <person name="Chen Y."/>
            <person name="Shah S."/>
            <person name="Dougan E. K."/>
            <person name="Thang M."/>
            <person name="Chan C."/>
        </authorList>
    </citation>
    <scope>NUCLEOTIDE SEQUENCE [LARGE SCALE GENOMIC DNA]</scope>
</reference>
<evidence type="ECO:0000313" key="1">
    <source>
        <dbReference type="EMBL" id="CAK9112183.1"/>
    </source>
</evidence>
<dbReference type="EMBL" id="CAXAMN010027694">
    <property type="protein sequence ID" value="CAK9112183.1"/>
    <property type="molecule type" value="Genomic_DNA"/>
</dbReference>
<protein>
    <submittedName>
        <fullName evidence="2">Uncharacterized protein</fullName>
    </submittedName>
</protein>
<dbReference type="Proteomes" id="UP001642484">
    <property type="component" value="Unassembled WGS sequence"/>
</dbReference>
<evidence type="ECO:0000313" key="2">
    <source>
        <dbReference type="EMBL" id="CAK9113053.1"/>
    </source>
</evidence>
<evidence type="ECO:0000313" key="3">
    <source>
        <dbReference type="Proteomes" id="UP001642484"/>
    </source>
</evidence>
<accession>A0ABP0SKX9</accession>
<name>A0ABP0SKX9_9DINO</name>
<keyword evidence="3" id="KW-1185">Reference proteome</keyword>
<gene>
    <name evidence="1" type="ORF">CCMP2556_LOCUS52024</name>
    <name evidence="2" type="ORF">CCMP2556_LOCUS52353</name>
</gene>
<comment type="caution">
    <text evidence="2">The sequence shown here is derived from an EMBL/GenBank/DDBJ whole genome shotgun (WGS) entry which is preliminary data.</text>
</comment>
<proteinExistence type="predicted"/>
<sequence length="207" mass="23410">MTLQMDNNRAYTPLEWLLIQKMEFEKETNLRMATKYGNFSEHIQKQVAEVRPPKMPMAVRRLPENSELPSITKGWRSRVYEPIATKRPEVREIGRFEAETNDVQPVSQLDAKNCRPAMELDNVKGKDAPEAPAGKNPFASTSSGKFRTPLLARTVVNAPERLDLSRIREVNRFPKSSSTASLSALPRTDRSFNGCRRTCSSSVIFGP</sequence>
<organism evidence="2 3">
    <name type="scientific">Durusdinium trenchii</name>
    <dbReference type="NCBI Taxonomy" id="1381693"/>
    <lineage>
        <taxon>Eukaryota</taxon>
        <taxon>Sar</taxon>
        <taxon>Alveolata</taxon>
        <taxon>Dinophyceae</taxon>
        <taxon>Suessiales</taxon>
        <taxon>Symbiodiniaceae</taxon>
        <taxon>Durusdinium</taxon>
    </lineage>
</organism>
<dbReference type="EMBL" id="CAXAMN010027805">
    <property type="protein sequence ID" value="CAK9113053.1"/>
    <property type="molecule type" value="Genomic_DNA"/>
</dbReference>